<accession>A0ABY9VB97</accession>
<comment type="subcellular location">
    <subcellularLocation>
        <location evidence="1">Membrane</location>
        <topology evidence="1">Multi-pass membrane protein</topology>
    </subcellularLocation>
</comment>
<keyword evidence="3 6" id="KW-0812">Transmembrane</keyword>
<dbReference type="EMBL" id="CP134494">
    <property type="protein sequence ID" value="WNF20883.1"/>
    <property type="molecule type" value="Genomic_DNA"/>
</dbReference>
<name>A0ABY9VB97_9BACI</name>
<evidence type="ECO:0000256" key="6">
    <source>
        <dbReference type="SAM" id="Phobius"/>
    </source>
</evidence>
<reference evidence="7 8" key="1">
    <citation type="submission" date="2023-09" db="EMBL/GenBank/DDBJ databases">
        <title>Microbial mechanism of fulvic acid promoting antimony reduction mineralization in rice fields.</title>
        <authorList>
            <person name="Chen G."/>
            <person name="Lan J."/>
        </authorList>
    </citation>
    <scope>NUCLEOTIDE SEQUENCE [LARGE SCALE GENOMIC DNA]</scope>
    <source>
        <strain evidence="7 8">PS1</strain>
    </source>
</reference>
<keyword evidence="8" id="KW-1185">Reference proteome</keyword>
<keyword evidence="5 6" id="KW-0472">Membrane</keyword>
<dbReference type="Pfam" id="PF00375">
    <property type="entry name" value="SDF"/>
    <property type="match status" value="1"/>
</dbReference>
<dbReference type="InterPro" id="IPR036458">
    <property type="entry name" value="Na:dicarbo_symporter_sf"/>
</dbReference>
<evidence type="ECO:0000256" key="3">
    <source>
        <dbReference type="ARBA" id="ARBA00022692"/>
    </source>
</evidence>
<sequence length="44" mass="4556">MNIILANPLGAMVEGSMLQVVAFSIIIGFGIARVGEKAGLIKLV</sequence>
<feature type="transmembrane region" description="Helical" evidence="6">
    <location>
        <begin position="16"/>
        <end position="35"/>
    </location>
</feature>
<evidence type="ECO:0000256" key="1">
    <source>
        <dbReference type="ARBA" id="ARBA00004141"/>
    </source>
</evidence>
<proteinExistence type="predicted"/>
<dbReference type="Proteomes" id="UP001303324">
    <property type="component" value="Chromosome"/>
</dbReference>
<keyword evidence="2" id="KW-0813">Transport</keyword>
<evidence type="ECO:0000256" key="5">
    <source>
        <dbReference type="ARBA" id="ARBA00023136"/>
    </source>
</evidence>
<gene>
    <name evidence="7" type="ORF">RH061_11765</name>
</gene>
<keyword evidence="4 6" id="KW-1133">Transmembrane helix</keyword>
<dbReference type="RefSeq" id="WP_311070410.1">
    <property type="nucleotide sequence ID" value="NZ_CP134494.1"/>
</dbReference>
<evidence type="ECO:0000313" key="8">
    <source>
        <dbReference type="Proteomes" id="UP001303324"/>
    </source>
</evidence>
<evidence type="ECO:0000256" key="2">
    <source>
        <dbReference type="ARBA" id="ARBA00022448"/>
    </source>
</evidence>
<protein>
    <submittedName>
        <fullName evidence="7">Cation:dicarboxylase symporter family transporter</fullName>
    </submittedName>
</protein>
<organism evidence="7 8">
    <name type="scientific">Mesobacillus jeotgali</name>
    <dbReference type="NCBI Taxonomy" id="129985"/>
    <lineage>
        <taxon>Bacteria</taxon>
        <taxon>Bacillati</taxon>
        <taxon>Bacillota</taxon>
        <taxon>Bacilli</taxon>
        <taxon>Bacillales</taxon>
        <taxon>Bacillaceae</taxon>
        <taxon>Mesobacillus</taxon>
    </lineage>
</organism>
<dbReference type="SUPFAM" id="SSF118215">
    <property type="entry name" value="Proton glutamate symport protein"/>
    <property type="match status" value="1"/>
</dbReference>
<evidence type="ECO:0000313" key="7">
    <source>
        <dbReference type="EMBL" id="WNF20883.1"/>
    </source>
</evidence>
<dbReference type="Gene3D" id="1.10.3860.10">
    <property type="entry name" value="Sodium:dicarboxylate symporter"/>
    <property type="match status" value="1"/>
</dbReference>
<evidence type="ECO:0000256" key="4">
    <source>
        <dbReference type="ARBA" id="ARBA00022989"/>
    </source>
</evidence>
<dbReference type="InterPro" id="IPR001991">
    <property type="entry name" value="Na-dicarboxylate_symporter"/>
</dbReference>